<organism evidence="2 3">
    <name type="scientific">Sphingomonas bisphenolicum</name>
    <dbReference type="NCBI Taxonomy" id="296544"/>
    <lineage>
        <taxon>Bacteria</taxon>
        <taxon>Pseudomonadati</taxon>
        <taxon>Pseudomonadota</taxon>
        <taxon>Alphaproteobacteria</taxon>
        <taxon>Sphingomonadales</taxon>
        <taxon>Sphingomonadaceae</taxon>
        <taxon>Sphingomonas</taxon>
    </lineage>
</organism>
<dbReference type="InterPro" id="IPR036249">
    <property type="entry name" value="Thioredoxin-like_sf"/>
</dbReference>
<keyword evidence="3" id="KW-1185">Reference proteome</keyword>
<reference evidence="2" key="1">
    <citation type="submission" date="2018-07" db="EMBL/GenBank/DDBJ databases">
        <title>Complete genome sequence of Sphingomonas bisphenolicum strain AO1, a bisphenol A degradative bacterium isolated from Japanese farm field.</title>
        <authorList>
            <person name="Murakami M."/>
            <person name="Koh M."/>
            <person name="Koba S."/>
            <person name="Matsumura Y."/>
        </authorList>
    </citation>
    <scope>NUCLEOTIDE SEQUENCE</scope>
    <source>
        <strain evidence="2">AO1</strain>
    </source>
</reference>
<dbReference type="Pfam" id="PF00578">
    <property type="entry name" value="AhpC-TSA"/>
    <property type="match status" value="1"/>
</dbReference>
<dbReference type="InterPro" id="IPR013766">
    <property type="entry name" value="Thioredoxin_domain"/>
</dbReference>
<dbReference type="EMBL" id="AP018817">
    <property type="protein sequence ID" value="BBF70037.1"/>
    <property type="molecule type" value="Genomic_DNA"/>
</dbReference>
<dbReference type="InterPro" id="IPR000866">
    <property type="entry name" value="AhpC/TSA"/>
</dbReference>
<sequence>MATLLTETLKDRFTALQAERERSWHPAQLAANAGQRRQLVERFDPAAIAQPGDILPPLSFAEVGGDTLDLDRLTANGPALFIFFRFAGCPACNIALPYYADTLHPALQDRQIPLVALSPQQPDRLRDIKTRHGLPFAVASDRDNGLARLLGISFQPDNRPSPPPAGWIGEVTGTNSWELPQPAALLVGPGRTLHWLHVSPDWLERPEAAEILDWIDGSFPS</sequence>
<proteinExistence type="predicted"/>
<accession>A0ABM7G4U8</accession>
<gene>
    <name evidence="2" type="ORF">SBA_ch1_22370</name>
</gene>
<dbReference type="PROSITE" id="PS51352">
    <property type="entry name" value="THIOREDOXIN_2"/>
    <property type="match status" value="1"/>
</dbReference>
<evidence type="ECO:0000259" key="1">
    <source>
        <dbReference type="PROSITE" id="PS51352"/>
    </source>
</evidence>
<feature type="domain" description="Thioredoxin" evidence="1">
    <location>
        <begin position="49"/>
        <end position="220"/>
    </location>
</feature>
<name>A0ABM7G4U8_9SPHN</name>
<evidence type="ECO:0000313" key="3">
    <source>
        <dbReference type="Proteomes" id="UP001059971"/>
    </source>
</evidence>
<protein>
    <submittedName>
        <fullName evidence="2">Peroxiredoxin</fullName>
    </submittedName>
</protein>
<dbReference type="SUPFAM" id="SSF52833">
    <property type="entry name" value="Thioredoxin-like"/>
    <property type="match status" value="1"/>
</dbReference>
<dbReference type="Proteomes" id="UP001059971">
    <property type="component" value="Chromosome 1"/>
</dbReference>
<dbReference type="RefSeq" id="WP_224546274.1">
    <property type="nucleotide sequence ID" value="NZ_AP018817.1"/>
</dbReference>
<evidence type="ECO:0000313" key="2">
    <source>
        <dbReference type="EMBL" id="BBF70037.1"/>
    </source>
</evidence>
<dbReference type="CDD" id="cd02970">
    <property type="entry name" value="PRX_like2"/>
    <property type="match status" value="1"/>
</dbReference>
<dbReference type="Gene3D" id="3.40.30.10">
    <property type="entry name" value="Glutaredoxin"/>
    <property type="match status" value="1"/>
</dbReference>